<dbReference type="InterPro" id="IPR027417">
    <property type="entry name" value="P-loop_NTPase"/>
</dbReference>
<comment type="caution">
    <text evidence="1">The sequence shown here is derived from an EMBL/GenBank/DDBJ whole genome shotgun (WGS) entry which is preliminary data.</text>
</comment>
<sequence>MKICILGPSGAGKSTISRALSDTLGIPNYEFDEVYWNLSGPVFVRNSGDIMAQKIKGILNEESWIVEGAYDQRMVKILNECDLILKVETRYRLRSFRLVKRYILSKLQGKQPTETIRNTIQLLNFSYHYEKKLRLFLKDNKEYMRKTVVVTDYPSCVDAIRKRQ</sequence>
<dbReference type="Gene3D" id="3.40.50.300">
    <property type="entry name" value="P-loop containing nucleotide triphosphate hydrolases"/>
    <property type="match status" value="1"/>
</dbReference>
<name>A0A1Q4NUY8_SERMA</name>
<dbReference type="InterPro" id="IPR052922">
    <property type="entry name" value="Cytidylate_Kinase-2"/>
</dbReference>
<dbReference type="PANTHER" id="PTHR37816">
    <property type="entry name" value="YALI0E33011P"/>
    <property type="match status" value="1"/>
</dbReference>
<accession>A0A1Q4NUY8</accession>
<dbReference type="AlphaFoldDB" id="A0A1Q4NUY8"/>
<dbReference type="SUPFAM" id="SSF52540">
    <property type="entry name" value="P-loop containing nucleoside triphosphate hydrolases"/>
    <property type="match status" value="1"/>
</dbReference>
<evidence type="ECO:0000313" key="2">
    <source>
        <dbReference type="Proteomes" id="UP000185770"/>
    </source>
</evidence>
<dbReference type="Proteomes" id="UP000185770">
    <property type="component" value="Unassembled WGS sequence"/>
</dbReference>
<organism evidence="1 2">
    <name type="scientific">Serratia marcescens</name>
    <dbReference type="NCBI Taxonomy" id="615"/>
    <lineage>
        <taxon>Bacteria</taxon>
        <taxon>Pseudomonadati</taxon>
        <taxon>Pseudomonadota</taxon>
        <taxon>Gammaproteobacteria</taxon>
        <taxon>Enterobacterales</taxon>
        <taxon>Yersiniaceae</taxon>
        <taxon>Serratia</taxon>
    </lineage>
</organism>
<gene>
    <name evidence="1" type="ORF">BHU62_21395</name>
</gene>
<dbReference type="EMBL" id="MJAO01000030">
    <property type="protein sequence ID" value="OKB64696.1"/>
    <property type="molecule type" value="Genomic_DNA"/>
</dbReference>
<dbReference type="OrthoDB" id="5296079at2"/>
<proteinExistence type="predicted"/>
<reference evidence="1 2" key="1">
    <citation type="submission" date="2016-09" db="EMBL/GenBank/DDBJ databases">
        <title>Serratia marcescens MSU-97 and epiphytic antimycotic-producing bacteria.</title>
        <authorList>
            <person name="Matilla M.A."/>
        </authorList>
    </citation>
    <scope>NUCLEOTIDE SEQUENCE [LARGE SCALE GENOMIC DNA]</scope>
    <source>
        <strain evidence="1 2">MSU-97</strain>
    </source>
</reference>
<dbReference type="PANTHER" id="PTHR37816:SF2">
    <property type="entry name" value="DNA TOPOLOGY MODULATION PROTEIN FLAR-RELATED PROTEIN"/>
    <property type="match status" value="1"/>
</dbReference>
<protein>
    <submittedName>
        <fullName evidence="1">AAA family ATPase</fullName>
    </submittedName>
</protein>
<evidence type="ECO:0000313" key="1">
    <source>
        <dbReference type="EMBL" id="OKB64696.1"/>
    </source>
</evidence>